<feature type="transmembrane region" description="Helical" evidence="8">
    <location>
        <begin position="310"/>
        <end position="328"/>
    </location>
</feature>
<evidence type="ECO:0000256" key="3">
    <source>
        <dbReference type="ARBA" id="ARBA00022676"/>
    </source>
</evidence>
<feature type="transmembrane region" description="Helical" evidence="8">
    <location>
        <begin position="280"/>
        <end position="303"/>
    </location>
</feature>
<evidence type="ECO:0000259" key="9">
    <source>
        <dbReference type="Pfam" id="PF13231"/>
    </source>
</evidence>
<keyword evidence="2" id="KW-1003">Cell membrane</keyword>
<dbReference type="STRING" id="1120919.GCA_000429165_01785"/>
<dbReference type="GO" id="GO:0009103">
    <property type="term" value="P:lipopolysaccharide biosynthetic process"/>
    <property type="evidence" value="ECO:0007669"/>
    <property type="project" value="TreeGrafter"/>
</dbReference>
<evidence type="ECO:0000313" key="10">
    <source>
        <dbReference type="EMBL" id="GEN59141.1"/>
    </source>
</evidence>
<evidence type="ECO:0000256" key="6">
    <source>
        <dbReference type="ARBA" id="ARBA00022989"/>
    </source>
</evidence>
<evidence type="ECO:0000256" key="8">
    <source>
        <dbReference type="SAM" id="Phobius"/>
    </source>
</evidence>
<evidence type="ECO:0000256" key="7">
    <source>
        <dbReference type="ARBA" id="ARBA00023136"/>
    </source>
</evidence>
<keyword evidence="6 8" id="KW-1133">Transmembrane helix</keyword>
<feature type="domain" description="Glycosyltransferase RgtA/B/C/D-like" evidence="9">
    <location>
        <begin position="85"/>
        <end position="240"/>
    </location>
</feature>
<feature type="transmembrane region" description="Helical" evidence="8">
    <location>
        <begin position="334"/>
        <end position="353"/>
    </location>
</feature>
<gene>
    <name evidence="10" type="ORF">ANI02nite_10250</name>
</gene>
<feature type="transmembrane region" description="Helical" evidence="8">
    <location>
        <begin position="184"/>
        <end position="206"/>
    </location>
</feature>
<dbReference type="EMBL" id="BJYF01000005">
    <property type="protein sequence ID" value="GEN59141.1"/>
    <property type="molecule type" value="Genomic_DNA"/>
</dbReference>
<evidence type="ECO:0000256" key="5">
    <source>
        <dbReference type="ARBA" id="ARBA00022692"/>
    </source>
</evidence>
<evidence type="ECO:0000256" key="2">
    <source>
        <dbReference type="ARBA" id="ARBA00022475"/>
    </source>
</evidence>
<feature type="transmembrane region" description="Helical" evidence="8">
    <location>
        <begin position="152"/>
        <end position="169"/>
    </location>
</feature>
<reference evidence="10 11" key="1">
    <citation type="submission" date="2019-07" db="EMBL/GenBank/DDBJ databases">
        <title>Whole genome shotgun sequence of Acetobacter nitrogenifigens NBRC 105050.</title>
        <authorList>
            <person name="Hosoyama A."/>
            <person name="Uohara A."/>
            <person name="Ohji S."/>
            <person name="Ichikawa N."/>
        </authorList>
    </citation>
    <scope>NUCLEOTIDE SEQUENCE [LARGE SCALE GENOMIC DNA]</scope>
    <source>
        <strain evidence="10 11">NBRC 105050</strain>
    </source>
</reference>
<accession>A0A511X885</accession>
<comment type="subcellular location">
    <subcellularLocation>
        <location evidence="1">Cell membrane</location>
        <topology evidence="1">Multi-pass membrane protein</topology>
    </subcellularLocation>
</comment>
<dbReference type="GO" id="GO:0010041">
    <property type="term" value="P:response to iron(III) ion"/>
    <property type="evidence" value="ECO:0007669"/>
    <property type="project" value="TreeGrafter"/>
</dbReference>
<keyword evidence="3" id="KW-0328">Glycosyltransferase</keyword>
<name>A0A511X885_9PROT</name>
<evidence type="ECO:0000256" key="1">
    <source>
        <dbReference type="ARBA" id="ARBA00004651"/>
    </source>
</evidence>
<dbReference type="OrthoDB" id="9810951at2"/>
<dbReference type="InterPro" id="IPR038731">
    <property type="entry name" value="RgtA/B/C-like"/>
</dbReference>
<protein>
    <submittedName>
        <fullName evidence="10">Glycosyl transferase</fullName>
    </submittedName>
</protein>
<feature type="transmembrane region" description="Helical" evidence="8">
    <location>
        <begin position="117"/>
        <end position="140"/>
    </location>
</feature>
<feature type="transmembrane region" description="Helical" evidence="8">
    <location>
        <begin position="365"/>
        <end position="395"/>
    </location>
</feature>
<organism evidence="10 11">
    <name type="scientific">Acetobacter nitrogenifigens DSM 23921 = NBRC 105050</name>
    <dbReference type="NCBI Taxonomy" id="1120919"/>
    <lineage>
        <taxon>Bacteria</taxon>
        <taxon>Pseudomonadati</taxon>
        <taxon>Pseudomonadota</taxon>
        <taxon>Alphaproteobacteria</taxon>
        <taxon>Acetobacterales</taxon>
        <taxon>Acetobacteraceae</taxon>
        <taxon>Acetobacter</taxon>
    </lineage>
</organism>
<keyword evidence="4 10" id="KW-0808">Transferase</keyword>
<keyword evidence="5 8" id="KW-0812">Transmembrane</keyword>
<dbReference type="PANTHER" id="PTHR33908">
    <property type="entry name" value="MANNOSYLTRANSFERASE YKCB-RELATED"/>
    <property type="match status" value="1"/>
</dbReference>
<dbReference type="RefSeq" id="WP_051292139.1">
    <property type="nucleotide sequence ID" value="NZ_BJYF01000005.1"/>
</dbReference>
<feature type="transmembrane region" description="Helical" evidence="8">
    <location>
        <begin position="430"/>
        <end position="452"/>
    </location>
</feature>
<sequence>MLKPILRLNAAAKSTVGKIVALVFCTFVLLLPGRSTIPPFDRDEPRYMQATAQMLETGNFVDVRFQDQPRYLQPAGIYWLEAASVWLSGTLKQREVWAYRVPSLLAMTGAVALTARIGAIMFGPAVGLLGGALLAGSVLVEAEGRMATIDSTLLLVVLIVQTMVLRALMDRSRDRQTPLWTALAYWLALGCGLMLKGPVVLIPGLATPLAMAVLERDASVWRRLRPSWGWLAMLAVVVPWCVAIDVISHGEFFERAVGRNFLGKIGHGQEAHGAPPGFHLAVFALAFWPGSLFAAIALPVIWASRKAWRIRFLLCWIVPHWLVFELIATKLPHYVMPTYPAIAILTAAALHAAPDNWRAWPARRWTQALLGIYGVVWLLVGVALSVAGIALSWFFEGHAPLSAWIAAGGSLPLLVVAIRQTVLGKVWRGAITSLGAASVVYCGIFLGVAPHLDTIWLAPRLAELTDEYRPCPDTEVVSSSFSEPSLVFLMHGKVELRSARAGGEMLARNPSCGLVLVSRRDEAQFQEGIGASGVKPIEYGRVRGFNYSTGKWLDIGLFGANPS</sequence>
<feature type="transmembrane region" description="Helical" evidence="8">
    <location>
        <begin position="227"/>
        <end position="247"/>
    </location>
</feature>
<evidence type="ECO:0000313" key="11">
    <source>
        <dbReference type="Proteomes" id="UP000321635"/>
    </source>
</evidence>
<dbReference type="Proteomes" id="UP000321635">
    <property type="component" value="Unassembled WGS sequence"/>
</dbReference>
<keyword evidence="11" id="KW-1185">Reference proteome</keyword>
<proteinExistence type="predicted"/>
<dbReference type="AlphaFoldDB" id="A0A511X885"/>
<dbReference type="Pfam" id="PF13231">
    <property type="entry name" value="PMT_2"/>
    <property type="match status" value="1"/>
</dbReference>
<keyword evidence="7 8" id="KW-0472">Membrane</keyword>
<dbReference type="GO" id="GO:0005886">
    <property type="term" value="C:plasma membrane"/>
    <property type="evidence" value="ECO:0007669"/>
    <property type="project" value="UniProtKB-SubCell"/>
</dbReference>
<dbReference type="PANTHER" id="PTHR33908:SF3">
    <property type="entry name" value="UNDECAPRENYL PHOSPHATE-ALPHA-4-AMINO-4-DEOXY-L-ARABINOSE ARABINOSYL TRANSFERASE"/>
    <property type="match status" value="1"/>
</dbReference>
<comment type="caution">
    <text evidence="10">The sequence shown here is derived from an EMBL/GenBank/DDBJ whole genome shotgun (WGS) entry which is preliminary data.</text>
</comment>
<feature type="transmembrane region" description="Helical" evidence="8">
    <location>
        <begin position="401"/>
        <end position="418"/>
    </location>
</feature>
<dbReference type="GO" id="GO:0016763">
    <property type="term" value="F:pentosyltransferase activity"/>
    <property type="evidence" value="ECO:0007669"/>
    <property type="project" value="TreeGrafter"/>
</dbReference>
<evidence type="ECO:0000256" key="4">
    <source>
        <dbReference type="ARBA" id="ARBA00022679"/>
    </source>
</evidence>
<dbReference type="InterPro" id="IPR050297">
    <property type="entry name" value="LipidA_mod_glycosyltrf_83"/>
</dbReference>